<proteinExistence type="predicted"/>
<accession>A0A369L8W4</accession>
<dbReference type="Pfam" id="PF05402">
    <property type="entry name" value="PqqD"/>
    <property type="match status" value="1"/>
</dbReference>
<comment type="caution">
    <text evidence="1">The sequence shown here is derived from an EMBL/GenBank/DDBJ whole genome shotgun (WGS) entry which is preliminary data.</text>
</comment>
<dbReference type="InterPro" id="IPR041881">
    <property type="entry name" value="PqqD_sf"/>
</dbReference>
<dbReference type="AlphaFoldDB" id="A0A369L8W4"/>
<dbReference type="Gene3D" id="1.10.10.1150">
    <property type="entry name" value="Coenzyme PQQ synthesis protein D (PqqD)"/>
    <property type="match status" value="1"/>
</dbReference>
<sequence>MKIKDGFIVNKVGSQHVVVPVGEASMERHCMIRLNGTGAFLWEKLGANTTEDALVQALQTEYAVSGDTARADVASFLDKLRAADLLDE</sequence>
<evidence type="ECO:0000313" key="2">
    <source>
        <dbReference type="Proteomes" id="UP000253975"/>
    </source>
</evidence>
<dbReference type="Proteomes" id="UP000253975">
    <property type="component" value="Unassembled WGS sequence"/>
</dbReference>
<organism evidence="1 2">
    <name type="scientific">Slackia isoflavoniconvertens</name>
    <dbReference type="NCBI Taxonomy" id="572010"/>
    <lineage>
        <taxon>Bacteria</taxon>
        <taxon>Bacillati</taxon>
        <taxon>Actinomycetota</taxon>
        <taxon>Coriobacteriia</taxon>
        <taxon>Eggerthellales</taxon>
        <taxon>Eggerthellaceae</taxon>
        <taxon>Slackia</taxon>
    </lineage>
</organism>
<dbReference type="InterPro" id="IPR008792">
    <property type="entry name" value="PQQD"/>
</dbReference>
<name>A0A369L8W4_9ACTN</name>
<reference evidence="1 2" key="1">
    <citation type="journal article" date="2018" name="Elife">
        <title>Discovery and characterization of a prevalent human gut bacterial enzyme sufficient for the inactivation of a family of plant toxins.</title>
        <authorList>
            <person name="Koppel N."/>
            <person name="Bisanz J.E."/>
            <person name="Pandelia M.E."/>
            <person name="Turnbaugh P.J."/>
            <person name="Balskus E.P."/>
        </authorList>
    </citation>
    <scope>NUCLEOTIDE SEQUENCE [LARGE SCALE GENOMIC DNA]</scope>
    <source>
        <strain evidence="1 2">OB21 GAM31</strain>
    </source>
</reference>
<gene>
    <name evidence="1" type="ORF">C1881_09255</name>
</gene>
<dbReference type="RefSeq" id="WP_114616235.1">
    <property type="nucleotide sequence ID" value="NZ_PPTO01000018.1"/>
</dbReference>
<dbReference type="EMBL" id="PPTO01000018">
    <property type="protein sequence ID" value="RDB55614.1"/>
    <property type="molecule type" value="Genomic_DNA"/>
</dbReference>
<evidence type="ECO:0000313" key="1">
    <source>
        <dbReference type="EMBL" id="RDB55614.1"/>
    </source>
</evidence>
<protein>
    <submittedName>
        <fullName evidence="1">PqqD family protein</fullName>
    </submittedName>
</protein>